<dbReference type="KEGG" id="upa:UPA3_0567"/>
<dbReference type="PROSITE" id="PS00710">
    <property type="entry name" value="PGM_PMM"/>
    <property type="match status" value="1"/>
</dbReference>
<evidence type="ECO:0000256" key="6">
    <source>
        <dbReference type="ARBA" id="ARBA00023235"/>
    </source>
</evidence>
<comment type="cofactor">
    <cofactor evidence="1">
        <name>Mg(2+)</name>
        <dbReference type="ChEBI" id="CHEBI:18420"/>
    </cofactor>
</comment>
<dbReference type="Pfam" id="PF02880">
    <property type="entry name" value="PGM_PMM_III"/>
    <property type="match status" value="1"/>
</dbReference>
<sequence length="552" mass="64309">MENTNKIFNCWLNSPKIPQVIKEEYKNKTQKEIDHIFDENYRFKFGTSGVRCIYEEGTRYLNAITYTQLTLGFIEYLETKKNFNKIIVIGRDNRFGSRENLKLVAEIFSSFDYTVYINEDYGMLSTPITSFLINQLQAGAGIMITASHNPKNYNGFKVYNANGAQPLVDDTNLIESLMPSYTEALDFNFEFKQDNIRFLTKEQIQSYFDAVKAQLINTDPNIKKPFKIVFSGHHGTTTKDMIPFLESLGYDMVSVSEQNFEDPNFNDDPSSNPEEQCSFDLSVEYADNTNAEIMIASDPDGDRMAIAVRHENYWKFLTGNQTGVLIAHYLLEHKKFTKPTYIISTFISTRYPELFAKNFDCDVLYVDVGFKNHGNLIANRKKTHNLVVGFEEAIGSLPSDINNDKDSYQTASILLEMINYYYEQKLDLFTVLKKEIFAKYGNWYSKTTQFVIDGDNWKQKALIILNNLRNFEFKTVTQYTIHNIIFHEQGSYLEWKLDEYSTIKFRLSGTEPKFKVYIDLYDFSKDQKRDFYQELKIKAEDILDFLKNYLGL</sequence>
<evidence type="ECO:0000256" key="7">
    <source>
        <dbReference type="RuleBase" id="RU004326"/>
    </source>
</evidence>
<organism evidence="11 12">
    <name type="scientific">Ureaplasma parvum serovar 3 (strain ATCC 27815 / 27 / NCTC 11736)</name>
    <dbReference type="NCBI Taxonomy" id="505682"/>
    <lineage>
        <taxon>Bacteria</taxon>
        <taxon>Bacillati</taxon>
        <taxon>Mycoplasmatota</taxon>
        <taxon>Mycoplasmoidales</taxon>
        <taxon>Mycoplasmoidaceae</taxon>
        <taxon>Ureaplasma</taxon>
    </lineage>
</organism>
<evidence type="ECO:0000256" key="1">
    <source>
        <dbReference type="ARBA" id="ARBA00001946"/>
    </source>
</evidence>
<dbReference type="GO" id="GO:0008973">
    <property type="term" value="F:phosphopentomutase activity"/>
    <property type="evidence" value="ECO:0007669"/>
    <property type="project" value="TreeGrafter"/>
</dbReference>
<evidence type="ECO:0000256" key="2">
    <source>
        <dbReference type="ARBA" id="ARBA00010231"/>
    </source>
</evidence>
<feature type="domain" description="Alpha-D-phosphohexomutase alpha/beta/alpha" evidence="9">
    <location>
        <begin position="206"/>
        <end position="307"/>
    </location>
</feature>
<dbReference type="GO" id="GO:0005975">
    <property type="term" value="P:carbohydrate metabolic process"/>
    <property type="evidence" value="ECO:0007669"/>
    <property type="project" value="InterPro"/>
</dbReference>
<dbReference type="Gene3D" id="3.40.120.10">
    <property type="entry name" value="Alpha-D-Glucose-1,6-Bisphosphate, subunit A, domain 3"/>
    <property type="match status" value="3"/>
</dbReference>
<dbReference type="InterPro" id="IPR016066">
    <property type="entry name" value="A-D-PHexomutase_CS"/>
</dbReference>
<dbReference type="Proteomes" id="UP000002162">
    <property type="component" value="Chromosome"/>
</dbReference>
<evidence type="ECO:0000313" key="11">
    <source>
        <dbReference type="EMBL" id="ACA32835.1"/>
    </source>
</evidence>
<evidence type="ECO:0000259" key="10">
    <source>
        <dbReference type="Pfam" id="PF02880"/>
    </source>
</evidence>
<dbReference type="GO" id="GO:0000287">
    <property type="term" value="F:magnesium ion binding"/>
    <property type="evidence" value="ECO:0007669"/>
    <property type="project" value="InterPro"/>
</dbReference>
<dbReference type="CDD" id="cd05799">
    <property type="entry name" value="PGM2"/>
    <property type="match status" value="1"/>
</dbReference>
<keyword evidence="3" id="KW-0597">Phosphoprotein</keyword>
<accession>A0A2C9DY71</accession>
<dbReference type="InterPro" id="IPR005844">
    <property type="entry name" value="A-D-PHexomutase_a/b/a-I"/>
</dbReference>
<gene>
    <name evidence="11" type="ordered locus">UPA3_0567</name>
</gene>
<dbReference type="RefSeq" id="WP_010891810.1">
    <property type="nucleotide sequence ID" value="NC_010503.1"/>
</dbReference>
<dbReference type="AlphaFoldDB" id="A0A2C9DY71"/>
<dbReference type="SUPFAM" id="SSF55957">
    <property type="entry name" value="Phosphoglucomutase, C-terminal domain"/>
    <property type="match status" value="1"/>
</dbReference>
<evidence type="ECO:0000256" key="4">
    <source>
        <dbReference type="ARBA" id="ARBA00022723"/>
    </source>
</evidence>
<evidence type="ECO:0000259" key="9">
    <source>
        <dbReference type="Pfam" id="PF02879"/>
    </source>
</evidence>
<dbReference type="SUPFAM" id="SSF53738">
    <property type="entry name" value="Phosphoglucomutase, first 3 domains"/>
    <property type="match status" value="3"/>
</dbReference>
<dbReference type="Pfam" id="PF02879">
    <property type="entry name" value="PGM_PMM_II"/>
    <property type="match status" value="1"/>
</dbReference>
<keyword evidence="6" id="KW-0413">Isomerase</keyword>
<evidence type="ECO:0000259" key="8">
    <source>
        <dbReference type="Pfam" id="PF02878"/>
    </source>
</evidence>
<dbReference type="InterPro" id="IPR005845">
    <property type="entry name" value="A-D-PHexomutase_a/b/a-II"/>
</dbReference>
<dbReference type="InterPro" id="IPR005841">
    <property type="entry name" value="Alpha-D-phosphohexomutase_SF"/>
</dbReference>
<keyword evidence="5 7" id="KW-0460">Magnesium</keyword>
<evidence type="ECO:0000313" key="12">
    <source>
        <dbReference type="Proteomes" id="UP000002162"/>
    </source>
</evidence>
<comment type="similarity">
    <text evidence="2 7">Belongs to the phosphohexose mutase family.</text>
</comment>
<dbReference type="InterPro" id="IPR036900">
    <property type="entry name" value="A-D-PHexomutase_C_sf"/>
</dbReference>
<dbReference type="EMBL" id="CP000942">
    <property type="protein sequence ID" value="ACA32835.1"/>
    <property type="molecule type" value="Genomic_DNA"/>
</dbReference>
<keyword evidence="4 7" id="KW-0479">Metal-binding</keyword>
<dbReference type="PANTHER" id="PTHR45745:SF1">
    <property type="entry name" value="PHOSPHOGLUCOMUTASE 2B-RELATED"/>
    <property type="match status" value="1"/>
</dbReference>
<evidence type="ECO:0000256" key="3">
    <source>
        <dbReference type="ARBA" id="ARBA00022553"/>
    </source>
</evidence>
<reference evidence="11 12" key="1">
    <citation type="submission" date="2008-02" db="EMBL/GenBank/DDBJ databases">
        <title>Genome sequence of Ureaplasma parvum serovar 3.</title>
        <authorList>
            <person name="Methe B.A."/>
            <person name="Glass J."/>
            <person name="Waites K."/>
            <person name="Shrivastava S."/>
        </authorList>
    </citation>
    <scope>NUCLEOTIDE SEQUENCE [LARGE SCALE GENOMIC DNA]</scope>
    <source>
        <strain evidence="12">ATCC 27815 / 27 / NCTC 11736</strain>
    </source>
</reference>
<dbReference type="Pfam" id="PF02878">
    <property type="entry name" value="PGM_PMM_I"/>
    <property type="match status" value="1"/>
</dbReference>
<dbReference type="InterPro" id="IPR005846">
    <property type="entry name" value="A-D-PHexomutase_a/b/a-III"/>
</dbReference>
<protein>
    <submittedName>
        <fullName evidence="11">Phosphomannomutase</fullName>
    </submittedName>
</protein>
<feature type="domain" description="Alpha-D-phosphohexomutase alpha/beta/alpha" evidence="8">
    <location>
        <begin position="44"/>
        <end position="182"/>
    </location>
</feature>
<dbReference type="GO" id="GO:0006166">
    <property type="term" value="P:purine ribonucleoside salvage"/>
    <property type="evidence" value="ECO:0007669"/>
    <property type="project" value="TreeGrafter"/>
</dbReference>
<dbReference type="PRINTS" id="PR00509">
    <property type="entry name" value="PGMPMM"/>
</dbReference>
<evidence type="ECO:0000256" key="5">
    <source>
        <dbReference type="ARBA" id="ARBA00022842"/>
    </source>
</evidence>
<dbReference type="GeneID" id="29672386"/>
<feature type="domain" description="Alpha-D-phosphohexomutase alpha/beta/alpha" evidence="10">
    <location>
        <begin position="319"/>
        <end position="421"/>
    </location>
</feature>
<dbReference type="HOGENOM" id="CLU_016950_0_0_14"/>
<proteinExistence type="inferred from homology"/>
<name>A0A2C9DY71_UREP2</name>
<dbReference type="InterPro" id="IPR016055">
    <property type="entry name" value="A-D-PHexomutase_a/b/a-I/II/III"/>
</dbReference>
<dbReference type="PANTHER" id="PTHR45745">
    <property type="entry name" value="PHOSPHOMANNOMUTASE 45A"/>
    <property type="match status" value="1"/>
</dbReference>